<dbReference type="EMBL" id="PDNA01000001">
    <property type="protein sequence ID" value="PGH28169.1"/>
    <property type="molecule type" value="Genomic_DNA"/>
</dbReference>
<keyword evidence="3" id="KW-1185">Reference proteome</keyword>
<feature type="chain" id="PRO_5012654255" evidence="1">
    <location>
        <begin position="18"/>
        <end position="96"/>
    </location>
</feature>
<keyword evidence="1" id="KW-0732">Signal</keyword>
<reference evidence="2 3" key="1">
    <citation type="submission" date="2017-10" db="EMBL/GenBank/DDBJ databases">
        <title>Comparative genomics in systemic dimorphic fungi from Ajellomycetaceae.</title>
        <authorList>
            <person name="Munoz J.F."/>
            <person name="Mcewen J.G."/>
            <person name="Clay O.K."/>
            <person name="Cuomo C.A."/>
        </authorList>
    </citation>
    <scope>NUCLEOTIDE SEQUENCE [LARGE SCALE GENOMIC DNA]</scope>
    <source>
        <strain evidence="2 3">UAMH7299</strain>
    </source>
</reference>
<gene>
    <name evidence="2" type="ORF">AJ80_00059</name>
</gene>
<sequence length="96" mass="9755">MKTSIILTALVSVLAAAAPNDAPETGVAVEGNPTTPRHFVAASVVPDAATSASALASDASSVCLIDADASILAVKSDRRRRNMLARSVVPEIDQLG</sequence>
<protein>
    <submittedName>
        <fullName evidence="2">Uncharacterized protein</fullName>
    </submittedName>
</protein>
<dbReference type="Proteomes" id="UP000224634">
    <property type="component" value="Unassembled WGS sequence"/>
</dbReference>
<organism evidence="2 3">
    <name type="scientific">Polytolypa hystricis (strain UAMH7299)</name>
    <dbReference type="NCBI Taxonomy" id="1447883"/>
    <lineage>
        <taxon>Eukaryota</taxon>
        <taxon>Fungi</taxon>
        <taxon>Dikarya</taxon>
        <taxon>Ascomycota</taxon>
        <taxon>Pezizomycotina</taxon>
        <taxon>Eurotiomycetes</taxon>
        <taxon>Eurotiomycetidae</taxon>
        <taxon>Onygenales</taxon>
        <taxon>Onygenales incertae sedis</taxon>
        <taxon>Polytolypa</taxon>
    </lineage>
</organism>
<evidence type="ECO:0000313" key="3">
    <source>
        <dbReference type="Proteomes" id="UP000224634"/>
    </source>
</evidence>
<dbReference type="AlphaFoldDB" id="A0A2B7Z4J6"/>
<feature type="signal peptide" evidence="1">
    <location>
        <begin position="1"/>
        <end position="17"/>
    </location>
</feature>
<comment type="caution">
    <text evidence="2">The sequence shown here is derived from an EMBL/GenBank/DDBJ whole genome shotgun (WGS) entry which is preliminary data.</text>
</comment>
<name>A0A2B7Z4J6_POLH7</name>
<proteinExistence type="predicted"/>
<accession>A0A2B7Z4J6</accession>
<evidence type="ECO:0000313" key="2">
    <source>
        <dbReference type="EMBL" id="PGH28169.1"/>
    </source>
</evidence>
<evidence type="ECO:0000256" key="1">
    <source>
        <dbReference type="SAM" id="SignalP"/>
    </source>
</evidence>